<keyword evidence="1" id="KW-0175">Coiled coil</keyword>
<dbReference type="EMBL" id="CAMPGE010000594">
    <property type="protein sequence ID" value="CAI2359346.1"/>
    <property type="molecule type" value="Genomic_DNA"/>
</dbReference>
<gene>
    <name evidence="2" type="ORF">ECRASSUSDP1_LOCUS634</name>
</gene>
<dbReference type="Proteomes" id="UP001295684">
    <property type="component" value="Unassembled WGS sequence"/>
</dbReference>
<sequence>MQDDNNIKSKKIFLIRKQPDTYYNLLKNEHEIVIPGAPEPRPVTNLTRVINRRLKQTATFDSEWQDMVLIRFCVQVKKLIFEDRFLWCSKFYQESTLKPFCYQLLLDKIGPQYLREIGDQEQSRLIDTLCRIIDVKCQEFKRIHGIKHIMYDQRTQRRCKLLNSKASKDGSKGIRIKLVIDKQDLELIYDPFCKYLSPETAAEIFLNKSGLNIYLRNMVAYCIRIQTSENILQQGFEEMKKTSDEEIEQIERQINQTKIAKIDLLQAEDEADDNSSRRGRRPKYDQIHDADGFKDIIEFSESSNKIQHDIFIDKLEPSEDQDDQSILTEEFSKLLNTHDEDSDNINNLEGMFDLLPKDIQYVDPSKIDENEANDLSTDALMPISIDLNPLKNLSTNTKNEDDAVIGSESEPNDEQKKIRDLIKQNTKKDFRVVVPGSKKRTEVLQEISNNPNRIETQESNLSNTEVETSDQLDYNLEDEAKNISPSDSEFEEPLRRAHIRKCRLKEKKSMYSKFGIDETNKENSDYKNKPHSVVKNAQKAILKESKLNAVSSLGSSSTSSSITKTVILEYNQNVTYNKRKERFLIKKKALTEDILPEVKPRRRSTRIVSKKKVKKQSLKIDPLILMTVLKPSKCYPGYFLESLIVGDDLKCFNEREPETRRSSRSRSNKYENLCENSLTLNARCKALNARLPLTKRQIAQYNKNQG</sequence>
<dbReference type="AlphaFoldDB" id="A0AAD1TZL6"/>
<protein>
    <submittedName>
        <fullName evidence="2">Uncharacterized protein</fullName>
    </submittedName>
</protein>
<evidence type="ECO:0000313" key="3">
    <source>
        <dbReference type="Proteomes" id="UP001295684"/>
    </source>
</evidence>
<evidence type="ECO:0000256" key="1">
    <source>
        <dbReference type="SAM" id="Coils"/>
    </source>
</evidence>
<accession>A0AAD1TZL6</accession>
<organism evidence="2 3">
    <name type="scientific">Euplotes crassus</name>
    <dbReference type="NCBI Taxonomy" id="5936"/>
    <lineage>
        <taxon>Eukaryota</taxon>
        <taxon>Sar</taxon>
        <taxon>Alveolata</taxon>
        <taxon>Ciliophora</taxon>
        <taxon>Intramacronucleata</taxon>
        <taxon>Spirotrichea</taxon>
        <taxon>Hypotrichia</taxon>
        <taxon>Euplotida</taxon>
        <taxon>Euplotidae</taxon>
        <taxon>Moneuplotes</taxon>
    </lineage>
</organism>
<name>A0AAD1TZL6_EUPCR</name>
<proteinExistence type="predicted"/>
<evidence type="ECO:0000313" key="2">
    <source>
        <dbReference type="EMBL" id="CAI2359346.1"/>
    </source>
</evidence>
<feature type="coiled-coil region" evidence="1">
    <location>
        <begin position="233"/>
        <end position="267"/>
    </location>
</feature>
<reference evidence="2" key="1">
    <citation type="submission" date="2023-07" db="EMBL/GenBank/DDBJ databases">
        <authorList>
            <consortium name="AG Swart"/>
            <person name="Singh M."/>
            <person name="Singh A."/>
            <person name="Seah K."/>
            <person name="Emmerich C."/>
        </authorList>
    </citation>
    <scope>NUCLEOTIDE SEQUENCE</scope>
    <source>
        <strain evidence="2">DP1</strain>
    </source>
</reference>
<keyword evidence="3" id="KW-1185">Reference proteome</keyword>
<comment type="caution">
    <text evidence="2">The sequence shown here is derived from an EMBL/GenBank/DDBJ whole genome shotgun (WGS) entry which is preliminary data.</text>
</comment>